<comment type="similarity">
    <text evidence="7">Belongs to the protein-tyrosine phosphatase family. Non-receptor class 4 subfamily.</text>
</comment>
<feature type="compositionally biased region" description="Polar residues" evidence="9">
    <location>
        <begin position="1815"/>
        <end position="1828"/>
    </location>
</feature>
<feature type="region of interest" description="Disordered" evidence="9">
    <location>
        <begin position="1396"/>
        <end position="1452"/>
    </location>
</feature>
<dbReference type="EC" id="3.1.3.48" evidence="2"/>
<feature type="compositionally biased region" description="Polar residues" evidence="9">
    <location>
        <begin position="920"/>
        <end position="930"/>
    </location>
</feature>
<feature type="region of interest" description="Disordered" evidence="9">
    <location>
        <begin position="1200"/>
        <end position="1230"/>
    </location>
</feature>
<feature type="compositionally biased region" description="Low complexity" evidence="9">
    <location>
        <begin position="1744"/>
        <end position="1787"/>
    </location>
</feature>
<feature type="region of interest" description="Disordered" evidence="9">
    <location>
        <begin position="429"/>
        <end position="670"/>
    </location>
</feature>
<evidence type="ECO:0000256" key="7">
    <source>
        <dbReference type="ARBA" id="ARBA00034734"/>
    </source>
</evidence>
<dbReference type="PANTHER" id="PTHR45983">
    <property type="entry name" value="TYROSINE PHOSPHATSE N18, PUTATIVE-RELATED"/>
    <property type="match status" value="1"/>
</dbReference>
<dbReference type="SMART" id="SM00404">
    <property type="entry name" value="PTPc_motif"/>
    <property type="match status" value="1"/>
</dbReference>
<dbReference type="InterPro" id="IPR016130">
    <property type="entry name" value="Tyr_Pase_AS"/>
</dbReference>
<keyword evidence="6" id="KW-0904">Protein phosphatase</keyword>
<dbReference type="Gene3D" id="3.90.190.10">
    <property type="entry name" value="Protein tyrosine phosphatase superfamily"/>
    <property type="match status" value="1"/>
</dbReference>
<keyword evidence="8" id="KW-0175">Coiled coil</keyword>
<evidence type="ECO:0000256" key="1">
    <source>
        <dbReference type="ARBA" id="ARBA00004496"/>
    </source>
</evidence>
<dbReference type="GO" id="GO:0005737">
    <property type="term" value="C:cytoplasm"/>
    <property type="evidence" value="ECO:0007669"/>
    <property type="project" value="UniProtKB-SubCell"/>
</dbReference>
<feature type="compositionally biased region" description="Polar residues" evidence="9">
    <location>
        <begin position="362"/>
        <end position="392"/>
    </location>
</feature>
<feature type="compositionally biased region" description="Low complexity" evidence="9">
    <location>
        <begin position="1165"/>
        <end position="1174"/>
    </location>
</feature>
<feature type="compositionally biased region" description="Polar residues" evidence="9">
    <location>
        <begin position="313"/>
        <end position="327"/>
    </location>
</feature>
<evidence type="ECO:0000256" key="2">
    <source>
        <dbReference type="ARBA" id="ARBA00013064"/>
    </source>
</evidence>
<comment type="subcellular location">
    <subcellularLocation>
        <location evidence="1">Cytoplasm</location>
    </subcellularLocation>
</comment>
<dbReference type="PROSITE" id="PS50055">
    <property type="entry name" value="TYR_PHOSPHATASE_PTP"/>
    <property type="match status" value="1"/>
</dbReference>
<evidence type="ECO:0000256" key="4">
    <source>
        <dbReference type="ARBA" id="ARBA00022553"/>
    </source>
</evidence>
<evidence type="ECO:0000256" key="3">
    <source>
        <dbReference type="ARBA" id="ARBA00022490"/>
    </source>
</evidence>
<dbReference type="EMBL" id="JAWQEG010002436">
    <property type="protein sequence ID" value="KAK3872002.1"/>
    <property type="molecule type" value="Genomic_DNA"/>
</dbReference>
<dbReference type="InterPro" id="IPR029021">
    <property type="entry name" value="Prot-tyrosine_phosphatase-like"/>
</dbReference>
<organism evidence="12 13">
    <name type="scientific">Petrolisthes cinctipes</name>
    <name type="common">Flat porcelain crab</name>
    <dbReference type="NCBI Taxonomy" id="88211"/>
    <lineage>
        <taxon>Eukaryota</taxon>
        <taxon>Metazoa</taxon>
        <taxon>Ecdysozoa</taxon>
        <taxon>Arthropoda</taxon>
        <taxon>Crustacea</taxon>
        <taxon>Multicrustacea</taxon>
        <taxon>Malacostraca</taxon>
        <taxon>Eumalacostraca</taxon>
        <taxon>Eucarida</taxon>
        <taxon>Decapoda</taxon>
        <taxon>Pleocyemata</taxon>
        <taxon>Anomura</taxon>
        <taxon>Galatheoidea</taxon>
        <taxon>Porcellanidae</taxon>
        <taxon>Petrolisthes</taxon>
    </lineage>
</organism>
<dbReference type="SUPFAM" id="SSF52799">
    <property type="entry name" value="(Phosphotyrosine protein) phosphatases II"/>
    <property type="match status" value="1"/>
</dbReference>
<feature type="region of interest" description="Disordered" evidence="9">
    <location>
        <begin position="1353"/>
        <end position="1382"/>
    </location>
</feature>
<evidence type="ECO:0000259" key="10">
    <source>
        <dbReference type="PROSITE" id="PS50055"/>
    </source>
</evidence>
<evidence type="ECO:0000313" key="12">
    <source>
        <dbReference type="EMBL" id="KAK3872002.1"/>
    </source>
</evidence>
<feature type="region of interest" description="Disordered" evidence="9">
    <location>
        <begin position="287"/>
        <end position="416"/>
    </location>
</feature>
<dbReference type="PROSITE" id="PS50056">
    <property type="entry name" value="TYR_PHOSPHATASE_2"/>
    <property type="match status" value="1"/>
</dbReference>
<feature type="region of interest" description="Disordered" evidence="9">
    <location>
        <begin position="920"/>
        <end position="939"/>
    </location>
</feature>
<feature type="compositionally biased region" description="Basic and acidic residues" evidence="9">
    <location>
        <begin position="1669"/>
        <end position="1681"/>
    </location>
</feature>
<feature type="domain" description="Tyrosine specific protein phosphatases" evidence="11">
    <location>
        <begin position="164"/>
        <end position="241"/>
    </location>
</feature>
<feature type="compositionally biased region" description="Low complexity" evidence="9">
    <location>
        <begin position="635"/>
        <end position="669"/>
    </location>
</feature>
<feature type="region of interest" description="Disordered" evidence="9">
    <location>
        <begin position="1257"/>
        <end position="1319"/>
    </location>
</feature>
<keyword evidence="3" id="KW-0963">Cytoplasm</keyword>
<feature type="region of interest" description="Disordered" evidence="9">
    <location>
        <begin position="1135"/>
        <end position="1184"/>
    </location>
</feature>
<dbReference type="InterPro" id="IPR003595">
    <property type="entry name" value="Tyr_Pase_cat"/>
</dbReference>
<feature type="compositionally biased region" description="Polar residues" evidence="9">
    <location>
        <begin position="1289"/>
        <end position="1298"/>
    </location>
</feature>
<evidence type="ECO:0000256" key="6">
    <source>
        <dbReference type="ARBA" id="ARBA00022912"/>
    </source>
</evidence>
<feature type="compositionally biased region" description="Basic and acidic residues" evidence="9">
    <location>
        <begin position="287"/>
        <end position="297"/>
    </location>
</feature>
<protein>
    <recommendedName>
        <fullName evidence="2">protein-tyrosine-phosphatase</fullName>
        <ecNumber evidence="2">3.1.3.48</ecNumber>
    </recommendedName>
</protein>
<dbReference type="GO" id="GO:0004726">
    <property type="term" value="F:non-membrane spanning protein tyrosine phosphatase activity"/>
    <property type="evidence" value="ECO:0007669"/>
    <property type="project" value="InterPro"/>
</dbReference>
<evidence type="ECO:0000313" key="13">
    <source>
        <dbReference type="Proteomes" id="UP001286313"/>
    </source>
</evidence>
<feature type="compositionally biased region" description="Polar residues" evidence="9">
    <location>
        <begin position="1522"/>
        <end position="1538"/>
    </location>
</feature>
<feature type="compositionally biased region" description="Polar residues" evidence="9">
    <location>
        <begin position="581"/>
        <end position="590"/>
    </location>
</feature>
<keyword evidence="13" id="KW-1185">Reference proteome</keyword>
<reference evidence="12" key="1">
    <citation type="submission" date="2023-10" db="EMBL/GenBank/DDBJ databases">
        <title>Genome assemblies of two species of porcelain crab, Petrolisthes cinctipes and Petrolisthes manimaculis (Anomura: Porcellanidae).</title>
        <authorList>
            <person name="Angst P."/>
        </authorList>
    </citation>
    <scope>NUCLEOTIDE SEQUENCE</scope>
    <source>
        <strain evidence="12">PB745_01</strain>
        <tissue evidence="12">Gill</tissue>
    </source>
</reference>
<feature type="region of interest" description="Disordered" evidence="9">
    <location>
        <begin position="1501"/>
        <end position="1831"/>
    </location>
</feature>
<feature type="compositionally biased region" description="Polar residues" evidence="9">
    <location>
        <begin position="783"/>
        <end position="795"/>
    </location>
</feature>
<feature type="compositionally biased region" description="Polar residues" evidence="9">
    <location>
        <begin position="1973"/>
        <end position="1999"/>
    </location>
</feature>
<feature type="compositionally biased region" description="Basic and acidic residues" evidence="9">
    <location>
        <begin position="544"/>
        <end position="570"/>
    </location>
</feature>
<name>A0AAE1KG27_PETCI</name>
<dbReference type="InterPro" id="IPR000387">
    <property type="entry name" value="Tyr_Pase_dom"/>
</dbReference>
<feature type="region of interest" description="Disordered" evidence="9">
    <location>
        <begin position="1466"/>
        <end position="1489"/>
    </location>
</feature>
<dbReference type="Proteomes" id="UP001286313">
    <property type="component" value="Unassembled WGS sequence"/>
</dbReference>
<feature type="compositionally biased region" description="Polar residues" evidence="9">
    <location>
        <begin position="1260"/>
        <end position="1282"/>
    </location>
</feature>
<feature type="region of interest" description="Disordered" evidence="9">
    <location>
        <begin position="1872"/>
        <end position="2044"/>
    </location>
</feature>
<feature type="coiled-coil region" evidence="8">
    <location>
        <begin position="1320"/>
        <end position="1347"/>
    </location>
</feature>
<feature type="domain" description="Tyrosine-protein phosphatase" evidence="10">
    <location>
        <begin position="1"/>
        <end position="250"/>
    </location>
</feature>
<evidence type="ECO:0000256" key="9">
    <source>
        <dbReference type="SAM" id="MobiDB-lite"/>
    </source>
</evidence>
<feature type="compositionally biased region" description="Polar residues" evidence="9">
    <location>
        <begin position="468"/>
        <end position="479"/>
    </location>
</feature>
<feature type="compositionally biased region" description="Basic and acidic residues" evidence="9">
    <location>
        <begin position="616"/>
        <end position="629"/>
    </location>
</feature>
<proteinExistence type="inferred from homology"/>
<dbReference type="PRINTS" id="PR00700">
    <property type="entry name" value="PRTYPHPHTASE"/>
</dbReference>
<feature type="compositionally biased region" description="Low complexity" evidence="9">
    <location>
        <begin position="1359"/>
        <end position="1380"/>
    </location>
</feature>
<evidence type="ECO:0000259" key="11">
    <source>
        <dbReference type="PROSITE" id="PS50056"/>
    </source>
</evidence>
<feature type="region of interest" description="Disordered" evidence="9">
    <location>
        <begin position="827"/>
        <end position="846"/>
    </location>
</feature>
<evidence type="ECO:0000256" key="8">
    <source>
        <dbReference type="SAM" id="Coils"/>
    </source>
</evidence>
<feature type="compositionally biased region" description="Basic and acidic residues" evidence="9">
    <location>
        <begin position="1430"/>
        <end position="1443"/>
    </location>
</feature>
<dbReference type="PANTHER" id="PTHR45983:SF2">
    <property type="entry name" value="PROTEIN-TYROSINE-PHOSPHATASE"/>
    <property type="match status" value="1"/>
</dbReference>
<sequence>MPIWVGWPGLGGDRGAGTERDDYSRVELSLYPGVPGSDYINANYIKGASGSRAYIGSQGPLPHTVPDFWRMVVECEVQVIIMASNETEGGKHKCECYWVNGQSEERQFGNVTVTFVKARQVCPDFMVRTLKIKHTTEAGKTEERTICQFHYVLWPDHGVPETVRPLLDMVRLVRDCQASETLPVLVHCSAGCGRTGTICAIDYVWGLLRAGRLTENLNLFGLVKDMRRQRVAMVQTREQYILLHRAVRELFRERLKVIDAHPYENIATDGTPLILREKESDYEELYVKPEKQDESAKPKPPTTAPSVVSTPTGSLTRYTHTQPTTDYLVSSSPVVPSLPHKFSKSSSSGVYGSPVPQPSPLVTHSSPLPQASPVSLPSPSQAQISYSSPTFQSNPPMSPSPLSKSSHSIPHGSLSHSLSNHALESCLSSKLGYHPHSKHEKEAENAAHKRQVTQPSLSSPLEALWDSFTHSVSASPQHLSSSSATPSATPNNTPTPLHGIASQSGQSLSSPQLSSKSRTPSPRVTYRKPVEIRKANESSQSDEDATHKSTEIIRRPSIAKLKELFEKSGEPETPPGVRLSRSASSVTSRKGLSVHPDSEGGFKVKRKSSLGAEETIQSKKAYEIVEKSRQQNLRVSQSQVSSKSQASTPVTIVSAAKPPSSPVSSSPVVQRRAHHIVNDFQEDGSTSALLARVDDRPALPVKKSKSFRYARPVEAATNTIASTRSPELSRKKVDINTYFSLDRSKADVSSVLSKSESGNVNFIGDIPSPREGFKLSVYQMPNASNSSLSPPQASHGTKEVLPLDSRLDCKPQIPPKRVIGERFRSNRHQDFHTTPQPFTSAASASTSQASPYASENFFCRMHQAQSDRSIYDCPRELQAAIKNEIDSFSQSHHGSRFAKDNIPQSFPETETKTMSKASYFSPLTTPKASPTSDVTQQDATTTTATMGKEYVNARVMRNPNASARETPKLVYVPVPTKRGSRDKPHEYANCDLTGYSHPDSTEEESSDFYMDPHTFKKGGTGKFPLYDEVMPSSPSKSDCSPTTSSSRETIMSQLLSASTPSATTPGSTDYEVMDFGESIASVDEVFETVNYELIDNKERQGHKTIENKRDFYSKKELDPIARQVFQDCKDYLLHSNNKSPVPSLMPKPQDKEKEPTNTSHKAPDTTTTTTSTTTRSGVSSLDTSMDVDEVKSKVNVAPQGLRTRERRNSYRQAVNPIIQNEGKSLEGGRPHPMLQQTKSIHKYEPIWFENGKHMMRRNDASSNTSQDNVHQQHQPLRITRSQGDGAPQQKPNCSNVYVQVQPPLGEDHGPNLNQKSSNKDAQFREKLEELHTLVNNLERQKQGQSNMAWQRFIDDDNNSKGSGSSNSTLQSRSTSSSRSTEPQEPIYANAHMLVGFPSHSPVRSQQQQQRTTRHPEPLPETRSPPPIRHSRTEAKLDVVDSKSGRQSPLLNGSSLYGTIATTTFRSKQSDSAPLMYQNASQGKAPSPYNNLPSTATLPARATTLSPTPYHSIPPPKGFGSGASPSTSPNPIQNIQQNRENWDPSSSSSPYYNMSAFVSGKPGQPQRPMAEMRQGGKSPYSNLPPNSAMARSRGHPSHQPSKARIVGDIAYVGEEPVRLRRPGPTIPLRSDGGNSGESRGSDGTPVAPPRIKRTSGAPRHSALDPNPPLQDRRSSGAQDSHRQTILTAKQTWPLSDDEPPPAIPAKTAAAYQYPDPPPPPPHLHPHHPPLSHHSPYMQPPPPKPVQSSHHPLTSSTSSPPLSSSACQPTNSSTTSASHTNNNNTNNNNQKQHSSHKRPSQDPQPKLTAINVHSFPKPQQLNELSAQQQEGEVVRVGEAACGIVSESTSDSSDDEGIFHKFTAPNFLRKWRTNTSKQISPAASSSPKSAFYVEKDPQQKENKSVKEQQQNKETGAPSPTSPKPLVKAFGKLRQNSKTVAANFKSYLSQRGERGDGDGGGTMPVGPQNGRPGGTSLGSPNISRGIQKSASSGPAINPFSQVVQEYKYPTPIPKKPGGPVELPGSVRSPDIPPAAPGPSKTKPRQQYL</sequence>
<feature type="compositionally biased region" description="Low complexity" evidence="9">
    <location>
        <begin position="400"/>
        <end position="410"/>
    </location>
</feature>
<keyword evidence="4" id="KW-0597">Phosphoprotein</keyword>
<feature type="compositionally biased region" description="Low complexity" evidence="9">
    <location>
        <begin position="833"/>
        <end position="846"/>
    </location>
</feature>
<dbReference type="InterPro" id="IPR000242">
    <property type="entry name" value="PTP_cat"/>
</dbReference>
<feature type="region of interest" description="Disordered" evidence="9">
    <location>
        <begin position="783"/>
        <end position="807"/>
    </location>
</feature>
<feature type="compositionally biased region" description="Low complexity" evidence="9">
    <location>
        <begin position="480"/>
        <end position="521"/>
    </location>
</feature>
<evidence type="ECO:0000256" key="5">
    <source>
        <dbReference type="ARBA" id="ARBA00022801"/>
    </source>
</evidence>
<dbReference type="FunFam" id="3.90.190.10:FF:000045">
    <property type="entry name" value="Tyrosine-protein phosphatase non-receptor type 12"/>
    <property type="match status" value="1"/>
</dbReference>
<feature type="compositionally biased region" description="Basic and acidic residues" evidence="9">
    <location>
        <begin position="979"/>
        <end position="988"/>
    </location>
</feature>
<feature type="compositionally biased region" description="Low complexity" evidence="9">
    <location>
        <begin position="328"/>
        <end position="354"/>
    </location>
</feature>
<accession>A0AAE1KG27</accession>
<dbReference type="Pfam" id="PF00102">
    <property type="entry name" value="Y_phosphatase"/>
    <property type="match status" value="1"/>
</dbReference>
<keyword evidence="5" id="KW-0378">Hydrolase</keyword>
<dbReference type="SMART" id="SM00194">
    <property type="entry name" value="PTPc"/>
    <property type="match status" value="1"/>
</dbReference>
<feature type="region of interest" description="Disordered" evidence="9">
    <location>
        <begin position="974"/>
        <end position="1006"/>
    </location>
</feature>
<dbReference type="PROSITE" id="PS00383">
    <property type="entry name" value="TYR_PHOSPHATASE_1"/>
    <property type="match status" value="1"/>
</dbReference>
<dbReference type="GO" id="GO:0005634">
    <property type="term" value="C:nucleus"/>
    <property type="evidence" value="ECO:0007669"/>
    <property type="project" value="TreeGrafter"/>
</dbReference>
<feature type="compositionally biased region" description="Polar residues" evidence="9">
    <location>
        <begin position="1682"/>
        <end position="1692"/>
    </location>
</feature>
<gene>
    <name evidence="12" type="ORF">Pcinc_022890</name>
</gene>
<comment type="caution">
    <text evidence="12">The sequence shown here is derived from an EMBL/GenBank/DDBJ whole genome shotgun (WGS) entry which is preliminary data.</text>
</comment>
<feature type="compositionally biased region" description="Low complexity" evidence="9">
    <location>
        <begin position="1877"/>
        <end position="1887"/>
    </location>
</feature>
<dbReference type="GO" id="GO:0048666">
    <property type="term" value="P:neuron development"/>
    <property type="evidence" value="ECO:0007669"/>
    <property type="project" value="UniProtKB-ARBA"/>
</dbReference>
<dbReference type="InterPro" id="IPR047170">
    <property type="entry name" value="PTN12/18/22"/>
</dbReference>
<feature type="compositionally biased region" description="Basic and acidic residues" evidence="9">
    <location>
        <begin position="1890"/>
        <end position="1907"/>
    </location>
</feature>